<evidence type="ECO:0000313" key="1">
    <source>
        <dbReference type="EMBL" id="CAB3235451.1"/>
    </source>
</evidence>
<evidence type="ECO:0000313" key="3">
    <source>
        <dbReference type="Proteomes" id="UP000494106"/>
    </source>
</evidence>
<evidence type="ECO:0000313" key="2">
    <source>
        <dbReference type="EMBL" id="CAB3250485.1"/>
    </source>
</evidence>
<comment type="caution">
    <text evidence="1">The sequence shown here is derived from an EMBL/GenBank/DDBJ whole genome shotgun (WGS) entry which is preliminary data.</text>
</comment>
<dbReference type="Proteomes" id="UP000494106">
    <property type="component" value="Unassembled WGS sequence"/>
</dbReference>
<name>A0A8S0ZQW6_ARCPL</name>
<dbReference type="EMBL" id="CADEBD010000348">
    <property type="protein sequence ID" value="CAB3250485.1"/>
    <property type="molecule type" value="Genomic_DNA"/>
</dbReference>
<proteinExistence type="predicted"/>
<dbReference type="EMBL" id="CADEBC010000485">
    <property type="protein sequence ID" value="CAB3235451.1"/>
    <property type="molecule type" value="Genomic_DNA"/>
</dbReference>
<accession>A0A8S0ZQW6</accession>
<sequence>MKLFNKKLSIETQVPNEHCKEKENLKQTLYQSVWPVWYSQVLDNINKLKDWNRKRCSQKLRNHIIDWSKFVYIEYYILWYPSFYMQAVRNKINNFKL</sequence>
<keyword evidence="3" id="KW-1185">Reference proteome</keyword>
<dbReference type="AlphaFoldDB" id="A0A8S0ZQW6"/>
<dbReference type="Proteomes" id="UP000494256">
    <property type="component" value="Unassembled WGS sequence"/>
</dbReference>
<protein>
    <submittedName>
        <fullName evidence="1">Uncharacterized protein</fullName>
    </submittedName>
</protein>
<organism evidence="1 3">
    <name type="scientific">Arctia plantaginis</name>
    <name type="common">Wood tiger moth</name>
    <name type="synonym">Phalaena plantaginis</name>
    <dbReference type="NCBI Taxonomy" id="874455"/>
    <lineage>
        <taxon>Eukaryota</taxon>
        <taxon>Metazoa</taxon>
        <taxon>Ecdysozoa</taxon>
        <taxon>Arthropoda</taxon>
        <taxon>Hexapoda</taxon>
        <taxon>Insecta</taxon>
        <taxon>Pterygota</taxon>
        <taxon>Neoptera</taxon>
        <taxon>Endopterygota</taxon>
        <taxon>Lepidoptera</taxon>
        <taxon>Glossata</taxon>
        <taxon>Ditrysia</taxon>
        <taxon>Noctuoidea</taxon>
        <taxon>Erebidae</taxon>
        <taxon>Arctiinae</taxon>
        <taxon>Arctia</taxon>
    </lineage>
</organism>
<gene>
    <name evidence="2" type="ORF">APLA_LOCUS13119</name>
    <name evidence="1" type="ORF">APLA_LOCUS6120</name>
</gene>
<evidence type="ECO:0000313" key="4">
    <source>
        <dbReference type="Proteomes" id="UP000494256"/>
    </source>
</evidence>
<reference evidence="3 4" key="1">
    <citation type="submission" date="2020-04" db="EMBL/GenBank/DDBJ databases">
        <authorList>
            <person name="Wallbank WR R."/>
            <person name="Pardo Diaz C."/>
            <person name="Kozak K."/>
            <person name="Martin S."/>
            <person name="Jiggins C."/>
            <person name="Moest M."/>
            <person name="Warren A I."/>
            <person name="Byers J.R.P. K."/>
            <person name="Montejo-Kovacevich G."/>
            <person name="Yen C E."/>
        </authorList>
    </citation>
    <scope>NUCLEOTIDE SEQUENCE [LARGE SCALE GENOMIC DNA]</scope>
</reference>